<evidence type="ECO:0000313" key="4">
    <source>
        <dbReference type="Proteomes" id="UP000702209"/>
    </source>
</evidence>
<sequence>MFRDHNIWEPAVAALIQNRLGMGLTYQAGRAPVFSFDLMHGATGLLHALVTADSFLATGAVEYALLVAGDTHPCTDRGVADFPYSAGAAALLLGRSAAAGGFGRLHTCETPGAVDPIAWVDLGAAGAGGRHAVCVRAGGQDPVDLAVAVVRSCVDEQGLDGGDFAEGQALLLAPSHLSGFRTRLANTLAIPARSVIGFDPAIGVPYTAAPVHAYLNALNVGLLDTARTVIFLAADSASAASLAHHPRPAAPTRRTLLTAGTNEQH</sequence>
<dbReference type="Proteomes" id="UP000702209">
    <property type="component" value="Unassembled WGS sequence"/>
</dbReference>
<dbReference type="Gene3D" id="3.40.47.10">
    <property type="match status" value="1"/>
</dbReference>
<organism evidence="3 4">
    <name type="scientific">Nocardia amamiensis</name>
    <dbReference type="NCBI Taxonomy" id="404578"/>
    <lineage>
        <taxon>Bacteria</taxon>
        <taxon>Bacillati</taxon>
        <taxon>Actinomycetota</taxon>
        <taxon>Actinomycetes</taxon>
        <taxon>Mycobacteriales</taxon>
        <taxon>Nocardiaceae</taxon>
        <taxon>Nocardia</taxon>
    </lineage>
</organism>
<evidence type="ECO:0000313" key="3">
    <source>
        <dbReference type="EMBL" id="MBF6302812.1"/>
    </source>
</evidence>
<dbReference type="EMBL" id="JADLQX010000060">
    <property type="protein sequence ID" value="MBF6302812.1"/>
    <property type="molecule type" value="Genomic_DNA"/>
</dbReference>
<dbReference type="RefSeq" id="WP_195133994.1">
    <property type="nucleotide sequence ID" value="NZ_JADLQX010000060.1"/>
</dbReference>
<feature type="domain" description="Beta-ketoacyl-[acyl-carrier-protein] synthase III N-terminal" evidence="2">
    <location>
        <begin position="36"/>
        <end position="100"/>
    </location>
</feature>
<dbReference type="Pfam" id="PF08545">
    <property type="entry name" value="ACP_syn_III"/>
    <property type="match status" value="1"/>
</dbReference>
<gene>
    <name evidence="3" type="ORF">IU459_35565</name>
</gene>
<comment type="caution">
    <text evidence="3">The sequence shown here is derived from an EMBL/GenBank/DDBJ whole genome shotgun (WGS) entry which is preliminary data.</text>
</comment>
<dbReference type="InterPro" id="IPR013751">
    <property type="entry name" value="ACP_syn_III_N"/>
</dbReference>
<keyword evidence="4" id="KW-1185">Reference proteome</keyword>
<evidence type="ECO:0000259" key="2">
    <source>
        <dbReference type="Pfam" id="PF08545"/>
    </source>
</evidence>
<feature type="region of interest" description="Disordered" evidence="1">
    <location>
        <begin position="242"/>
        <end position="265"/>
    </location>
</feature>
<evidence type="ECO:0000256" key="1">
    <source>
        <dbReference type="SAM" id="MobiDB-lite"/>
    </source>
</evidence>
<reference evidence="3 4" key="1">
    <citation type="submission" date="2020-10" db="EMBL/GenBank/DDBJ databases">
        <title>Identification of Nocardia species via Next-generation sequencing and recognition of intraspecies genetic diversity.</title>
        <authorList>
            <person name="Li P."/>
            <person name="Li P."/>
            <person name="Lu B."/>
        </authorList>
    </citation>
    <scope>NUCLEOTIDE SEQUENCE [LARGE SCALE GENOMIC DNA]</scope>
    <source>
        <strain evidence="3 4">BJ06-0157</strain>
    </source>
</reference>
<protein>
    <recommendedName>
        <fullName evidence="2">Beta-ketoacyl-[acyl-carrier-protein] synthase III N-terminal domain-containing protein</fullName>
    </recommendedName>
</protein>
<dbReference type="InterPro" id="IPR016039">
    <property type="entry name" value="Thiolase-like"/>
</dbReference>
<dbReference type="SUPFAM" id="SSF53901">
    <property type="entry name" value="Thiolase-like"/>
    <property type="match status" value="1"/>
</dbReference>
<accession>A0ABS0D1U5</accession>
<name>A0ABS0D1U5_9NOCA</name>
<proteinExistence type="predicted"/>